<accession>A0ACC2XI81</accession>
<organism evidence="1 2">
    <name type="scientific">Naganishia vaughanmartiniae</name>
    <dbReference type="NCBI Taxonomy" id="1424756"/>
    <lineage>
        <taxon>Eukaryota</taxon>
        <taxon>Fungi</taxon>
        <taxon>Dikarya</taxon>
        <taxon>Basidiomycota</taxon>
        <taxon>Agaricomycotina</taxon>
        <taxon>Tremellomycetes</taxon>
        <taxon>Filobasidiales</taxon>
        <taxon>Filobasidiaceae</taxon>
        <taxon>Naganishia</taxon>
    </lineage>
</organism>
<gene>
    <name evidence="1" type="ORF">QFC22_001332</name>
</gene>
<sequence>MSSTLRQSVTARRVSQGGHVTTLFTEEIAVEMTSSPTPLYASISAETSRRPSSVNPQANSRDRRSSRCLHQIKVQPRVDQRSLSQRQLLLLTPFGASLPLGSPSSVDAPPSAAGTFNHDIPANPGSVRSIPSTQSGRATHSESSFAPKSRGVPQPKVAGSLLSVNMARSTSLPAFTDREIEANAAKDADLGLSRGDTFVWMDDSSSSDQEDNFALITPPEPKVSSSGGFAGAQAEFFSSNWEQQDRPLFANPFDNMIRSKPAPRDEIHQAPHETSPGKYNLPELCLPVESRDPPSPTRRRSSLPRYRSSPDLHSTEGSGLNIVFSSSDGPDLASWIGEVTGPAQWGNASPRPSTSLQSCVISMRRSVEDGEQTLVNLLPRLSTNSHGSLSGVKRPSLTYEDTTDGFATGIKRQSLTSQRGSWAQASFVDFSPPAVTLGREYRSRFNSVDSAMTRNSDAASLFGSFSSTDWMKPYDSKGEGWARRSTDFASSALRRGSETNARRRSSLMRTAHVNSSLTRLGTSLTAAPSETHFYKSTYRETANPGPAGGFRFGNAISNLSSITSAEKVFREEDEEGSDGGQDWQVRRRSWCEV</sequence>
<proteinExistence type="predicted"/>
<keyword evidence="2" id="KW-1185">Reference proteome</keyword>
<protein>
    <submittedName>
        <fullName evidence="1">Uncharacterized protein</fullName>
    </submittedName>
</protein>
<dbReference type="Proteomes" id="UP001243375">
    <property type="component" value="Unassembled WGS sequence"/>
</dbReference>
<comment type="caution">
    <text evidence="1">The sequence shown here is derived from an EMBL/GenBank/DDBJ whole genome shotgun (WGS) entry which is preliminary data.</text>
</comment>
<reference evidence="1" key="1">
    <citation type="submission" date="2023-04" db="EMBL/GenBank/DDBJ databases">
        <title>Draft Genome sequencing of Naganishia species isolated from polar environments using Oxford Nanopore Technology.</title>
        <authorList>
            <person name="Leo P."/>
            <person name="Venkateswaran K."/>
        </authorList>
    </citation>
    <scope>NUCLEOTIDE SEQUENCE</scope>
    <source>
        <strain evidence="1">MNA-CCFEE 5425</strain>
    </source>
</reference>
<name>A0ACC2XI81_9TREE</name>
<evidence type="ECO:0000313" key="1">
    <source>
        <dbReference type="EMBL" id="KAJ9123139.1"/>
    </source>
</evidence>
<dbReference type="EMBL" id="JASBWU010000003">
    <property type="protein sequence ID" value="KAJ9123139.1"/>
    <property type="molecule type" value="Genomic_DNA"/>
</dbReference>
<evidence type="ECO:0000313" key="2">
    <source>
        <dbReference type="Proteomes" id="UP001243375"/>
    </source>
</evidence>